<dbReference type="PROSITE" id="PS51462">
    <property type="entry name" value="NUDIX"/>
    <property type="match status" value="1"/>
</dbReference>
<feature type="binding site" evidence="18">
    <location>
        <position position="38"/>
    </location>
    <ligand>
        <name>Mg(2+)</name>
        <dbReference type="ChEBI" id="CHEBI:18420"/>
    </ligand>
</feature>
<feature type="binding site" evidence="17">
    <location>
        <position position="24"/>
    </location>
    <ligand>
        <name>8-oxo-dGTP</name>
        <dbReference type="ChEBI" id="CHEBI:77896"/>
    </ligand>
</feature>
<evidence type="ECO:0000256" key="13">
    <source>
        <dbReference type="ARBA" id="ARBA00040794"/>
    </source>
</evidence>
<dbReference type="PRINTS" id="PR00502">
    <property type="entry name" value="NUDIXFAMILY"/>
</dbReference>
<evidence type="ECO:0000256" key="3">
    <source>
        <dbReference type="ARBA" id="ARBA00022457"/>
    </source>
</evidence>
<keyword evidence="8 18" id="KW-0460">Magnesium</keyword>
<keyword evidence="9" id="KW-0234">DNA repair</keyword>
<comment type="cofactor">
    <cofactor evidence="1 18">
        <name>Mg(2+)</name>
        <dbReference type="ChEBI" id="CHEBI:18420"/>
    </cofactor>
</comment>
<keyword evidence="4" id="KW-0235">DNA replication</keyword>
<dbReference type="EMBL" id="MTEJ01000541">
    <property type="protein sequence ID" value="OQX01827.1"/>
    <property type="molecule type" value="Genomic_DNA"/>
</dbReference>
<dbReference type="AlphaFoldDB" id="A0A1Y1QB99"/>
<evidence type="ECO:0000256" key="14">
    <source>
        <dbReference type="ARBA" id="ARBA00041592"/>
    </source>
</evidence>
<dbReference type="InterPro" id="IPR047127">
    <property type="entry name" value="MutT-like"/>
</dbReference>
<comment type="similarity">
    <text evidence="2">Belongs to the Nudix hydrolase family.</text>
</comment>
<feature type="binding site" evidence="17">
    <location>
        <position position="120"/>
    </location>
    <ligand>
        <name>8-oxo-dGTP</name>
        <dbReference type="ChEBI" id="CHEBI:77896"/>
    </ligand>
</feature>
<evidence type="ECO:0000256" key="8">
    <source>
        <dbReference type="ARBA" id="ARBA00022842"/>
    </source>
</evidence>
<accession>A0A1Y1QB99</accession>
<evidence type="ECO:0000256" key="5">
    <source>
        <dbReference type="ARBA" id="ARBA00022723"/>
    </source>
</evidence>
<evidence type="ECO:0000256" key="4">
    <source>
        <dbReference type="ARBA" id="ARBA00022705"/>
    </source>
</evidence>
<dbReference type="NCBIfam" id="NF006530">
    <property type="entry name" value="PRK08999.1"/>
    <property type="match status" value="1"/>
</dbReference>
<dbReference type="InterPro" id="IPR013785">
    <property type="entry name" value="Aldolase_TIM"/>
</dbReference>
<evidence type="ECO:0000256" key="10">
    <source>
        <dbReference type="ARBA" id="ARBA00035861"/>
    </source>
</evidence>
<dbReference type="PANTHER" id="PTHR47707">
    <property type="entry name" value="8-OXO-DGTP DIPHOSPHATASE"/>
    <property type="match status" value="1"/>
</dbReference>
<dbReference type="InterPro" id="IPR015797">
    <property type="entry name" value="NUDIX_hydrolase-like_dom_sf"/>
</dbReference>
<organism evidence="20 21">
    <name type="scientific">Thiothrix lacustris</name>
    <dbReference type="NCBI Taxonomy" id="525917"/>
    <lineage>
        <taxon>Bacteria</taxon>
        <taxon>Pseudomonadati</taxon>
        <taxon>Pseudomonadota</taxon>
        <taxon>Gammaproteobacteria</taxon>
        <taxon>Thiotrichales</taxon>
        <taxon>Thiotrichaceae</taxon>
        <taxon>Thiothrix</taxon>
    </lineage>
</organism>
<dbReference type="SUPFAM" id="SSF55811">
    <property type="entry name" value="Nudix"/>
    <property type="match status" value="1"/>
</dbReference>
<dbReference type="EC" id="3.6.1.55" evidence="12"/>
<keyword evidence="3" id="KW-0515">Mutator protein</keyword>
<dbReference type="InterPro" id="IPR029119">
    <property type="entry name" value="MutY_C"/>
</dbReference>
<evidence type="ECO:0000256" key="16">
    <source>
        <dbReference type="ARBA" id="ARBA00042798"/>
    </source>
</evidence>
<feature type="domain" description="Nudix hydrolase" evidence="19">
    <location>
        <begin position="2"/>
        <end position="130"/>
    </location>
</feature>
<dbReference type="GO" id="GO:0035539">
    <property type="term" value="F:8-oxo-7,8-dihydrodeoxyguanosine triphosphate pyrophosphatase activity"/>
    <property type="evidence" value="ECO:0007669"/>
    <property type="project" value="UniProtKB-EC"/>
</dbReference>
<comment type="catalytic activity">
    <reaction evidence="10">
        <text>8-oxo-dGTP + H2O = 8-oxo-dGMP + diphosphate + H(+)</text>
        <dbReference type="Rhea" id="RHEA:31575"/>
        <dbReference type="ChEBI" id="CHEBI:15377"/>
        <dbReference type="ChEBI" id="CHEBI:15378"/>
        <dbReference type="ChEBI" id="CHEBI:33019"/>
        <dbReference type="ChEBI" id="CHEBI:63224"/>
        <dbReference type="ChEBI" id="CHEBI:77896"/>
        <dbReference type="EC" id="3.6.1.55"/>
    </reaction>
</comment>
<feature type="binding site" evidence="17">
    <location>
        <begin position="35"/>
        <end position="38"/>
    </location>
    <ligand>
        <name>8-oxo-dGTP</name>
        <dbReference type="ChEBI" id="CHEBI:77896"/>
    </ligand>
</feature>
<evidence type="ECO:0000256" key="2">
    <source>
        <dbReference type="ARBA" id="ARBA00005582"/>
    </source>
</evidence>
<dbReference type="InterPro" id="IPR000086">
    <property type="entry name" value="NUDIX_hydrolase_dom"/>
</dbReference>
<dbReference type="PROSITE" id="PS00893">
    <property type="entry name" value="NUDIX_BOX"/>
    <property type="match status" value="1"/>
</dbReference>
<dbReference type="GO" id="GO:0046872">
    <property type="term" value="F:metal ion binding"/>
    <property type="evidence" value="ECO:0007669"/>
    <property type="project" value="UniProtKB-KW"/>
</dbReference>
<dbReference type="GO" id="GO:0009228">
    <property type="term" value="P:thiamine biosynthetic process"/>
    <property type="evidence" value="ECO:0007669"/>
    <property type="project" value="UniProtKB-KW"/>
</dbReference>
<feature type="binding site" evidence="17">
    <location>
        <position position="29"/>
    </location>
    <ligand>
        <name>8-oxo-dGTP</name>
        <dbReference type="ChEBI" id="CHEBI:77896"/>
    </ligand>
</feature>
<protein>
    <recommendedName>
        <fullName evidence="13">8-oxo-dGTP diphosphatase</fullName>
        <ecNumber evidence="12">3.6.1.55</ecNumber>
    </recommendedName>
    <alternativeName>
        <fullName evidence="16">7,8-dihydro-8-oxoguanine-triphosphatase</fullName>
    </alternativeName>
    <alternativeName>
        <fullName evidence="15">Mutator protein MutT</fullName>
    </alternativeName>
    <alternativeName>
        <fullName evidence="14">dGTP pyrophosphohydrolase</fullName>
    </alternativeName>
</protein>
<dbReference type="InterPro" id="IPR020476">
    <property type="entry name" value="Nudix_hydrolase"/>
</dbReference>
<evidence type="ECO:0000256" key="7">
    <source>
        <dbReference type="ARBA" id="ARBA00022801"/>
    </source>
</evidence>
<comment type="catalytic activity">
    <reaction evidence="11">
        <text>8-oxo-GTP + H2O = 8-oxo-GMP + diphosphate + H(+)</text>
        <dbReference type="Rhea" id="RHEA:67616"/>
        <dbReference type="ChEBI" id="CHEBI:15377"/>
        <dbReference type="ChEBI" id="CHEBI:15378"/>
        <dbReference type="ChEBI" id="CHEBI:33019"/>
        <dbReference type="ChEBI" id="CHEBI:143553"/>
        <dbReference type="ChEBI" id="CHEBI:145694"/>
    </reaction>
</comment>
<dbReference type="InterPro" id="IPR020084">
    <property type="entry name" value="NUDIX_hydrolase_CS"/>
</dbReference>
<evidence type="ECO:0000313" key="21">
    <source>
        <dbReference type="Proteomes" id="UP000192491"/>
    </source>
</evidence>
<proteinExistence type="inferred from homology"/>
<dbReference type="GO" id="GO:0008413">
    <property type="term" value="F:8-oxo-7,8-dihydroguanosine triphosphate pyrophosphatase activity"/>
    <property type="evidence" value="ECO:0007669"/>
    <property type="project" value="InterPro"/>
</dbReference>
<dbReference type="GO" id="GO:0006281">
    <property type="term" value="P:DNA repair"/>
    <property type="evidence" value="ECO:0007669"/>
    <property type="project" value="UniProtKB-KW"/>
</dbReference>
<dbReference type="SUPFAM" id="SSF51391">
    <property type="entry name" value="Thiamin phosphate synthase"/>
    <property type="match status" value="1"/>
</dbReference>
<evidence type="ECO:0000256" key="11">
    <source>
        <dbReference type="ARBA" id="ARBA00036904"/>
    </source>
</evidence>
<dbReference type="InterPro" id="IPR003561">
    <property type="entry name" value="Mutator_MutT"/>
</dbReference>
<evidence type="ECO:0000256" key="12">
    <source>
        <dbReference type="ARBA" id="ARBA00038905"/>
    </source>
</evidence>
<sequence>MSDPLYVVAAVIRGDDGRILLAQRPSNKHQGGKWEFPGGKLEVGETPLQALGRELHEELGITPLQAQPLIKVRYTYPERSVLLDVWEVTAFDGIPHGCEGQPVAWFTAAHLPTLEFPAANAPIVTAALLPSQYLITPEPEDFSTFLLRLETCLQAGVRLVQFRAKSLDSSVYLALAQDVIALTHAYQGKVVVNAPPLAIAAADGVHLTSQQLQQPSHDILKLRLPGQWLSAACHNAQELVQATALDVDFALLAPVLPTVTHPNAPTLGWDAFQELADAVNFPVYALGGLNVADVAIARRHGGQGVAAIRGLWGAV</sequence>
<reference evidence="20 21" key="1">
    <citation type="submission" date="2017-01" db="EMBL/GenBank/DDBJ databases">
        <title>Novel large sulfur bacteria in the metagenomes of groundwater-fed chemosynthetic microbial mats in the Lake Huron basin.</title>
        <authorList>
            <person name="Sharrar A.M."/>
            <person name="Flood B.E."/>
            <person name="Bailey J.V."/>
            <person name="Jones D.S."/>
            <person name="Biddanda B."/>
            <person name="Ruberg S.A."/>
            <person name="Marcus D.N."/>
            <person name="Dick G.J."/>
        </authorList>
    </citation>
    <scope>NUCLEOTIDE SEQUENCE [LARGE SCALE GENOMIC DNA]</scope>
    <source>
        <strain evidence="20">A8</strain>
    </source>
</reference>
<dbReference type="NCBIfam" id="TIGR00586">
    <property type="entry name" value="mutt"/>
    <property type="match status" value="1"/>
</dbReference>
<keyword evidence="7" id="KW-0378">Hydrolase</keyword>
<evidence type="ECO:0000313" key="20">
    <source>
        <dbReference type="EMBL" id="OQX01827.1"/>
    </source>
</evidence>
<dbReference type="InterPro" id="IPR022998">
    <property type="entry name" value="ThiamineP_synth_TenI"/>
</dbReference>
<dbReference type="Proteomes" id="UP000192491">
    <property type="component" value="Unassembled WGS sequence"/>
</dbReference>
<comment type="caution">
    <text evidence="20">The sequence shown here is derived from an EMBL/GenBank/DDBJ whole genome shotgun (WGS) entry which is preliminary data.</text>
</comment>
<dbReference type="InterPro" id="IPR036206">
    <property type="entry name" value="ThiamineP_synth_sf"/>
</dbReference>
<keyword evidence="6" id="KW-0227">DNA damage</keyword>
<keyword evidence="5 18" id="KW-0479">Metal-binding</keyword>
<name>A0A1Y1QB99_9GAMM</name>
<dbReference type="FunFam" id="3.90.79.10:FF:000014">
    <property type="entry name" value="8-oxo-dGTP diphosphatase MutT"/>
    <property type="match status" value="1"/>
</dbReference>
<evidence type="ECO:0000259" key="19">
    <source>
        <dbReference type="PROSITE" id="PS51462"/>
    </source>
</evidence>
<feature type="binding site" evidence="18">
    <location>
        <position position="58"/>
    </location>
    <ligand>
        <name>Mg(2+)</name>
        <dbReference type="ChEBI" id="CHEBI:18420"/>
    </ligand>
</feature>
<dbReference type="Pfam" id="PF14815">
    <property type="entry name" value="NUDIX_4"/>
    <property type="match status" value="1"/>
</dbReference>
<dbReference type="Gene3D" id="3.90.79.10">
    <property type="entry name" value="Nucleoside Triphosphate Pyrophosphohydrolase"/>
    <property type="match status" value="1"/>
</dbReference>
<evidence type="ECO:0000256" key="15">
    <source>
        <dbReference type="ARBA" id="ARBA00041979"/>
    </source>
</evidence>
<dbReference type="PANTHER" id="PTHR47707:SF1">
    <property type="entry name" value="NUDIX HYDROLASE FAMILY PROTEIN"/>
    <property type="match status" value="1"/>
</dbReference>
<dbReference type="CDD" id="cd03425">
    <property type="entry name" value="NUDIX_MutT_NudA_like"/>
    <property type="match status" value="1"/>
</dbReference>
<dbReference type="Pfam" id="PF02581">
    <property type="entry name" value="TMP-TENI"/>
    <property type="match status" value="1"/>
</dbReference>
<dbReference type="CDD" id="cd00564">
    <property type="entry name" value="TMP_TenI"/>
    <property type="match status" value="1"/>
</dbReference>
<evidence type="ECO:0000256" key="18">
    <source>
        <dbReference type="PIRSR" id="PIRSR603561-2"/>
    </source>
</evidence>
<evidence type="ECO:0000256" key="1">
    <source>
        <dbReference type="ARBA" id="ARBA00001946"/>
    </source>
</evidence>
<gene>
    <name evidence="20" type="ORF">BWK73_44780</name>
</gene>
<dbReference type="Gene3D" id="3.20.20.70">
    <property type="entry name" value="Aldolase class I"/>
    <property type="match status" value="1"/>
</dbReference>
<evidence type="ECO:0000256" key="9">
    <source>
        <dbReference type="ARBA" id="ARBA00023204"/>
    </source>
</evidence>
<dbReference type="GO" id="GO:0006260">
    <property type="term" value="P:DNA replication"/>
    <property type="evidence" value="ECO:0007669"/>
    <property type="project" value="UniProtKB-KW"/>
</dbReference>
<evidence type="ECO:0000256" key="6">
    <source>
        <dbReference type="ARBA" id="ARBA00022763"/>
    </source>
</evidence>
<dbReference type="GO" id="GO:0044715">
    <property type="term" value="F:8-oxo-dGDP phosphatase activity"/>
    <property type="evidence" value="ECO:0007669"/>
    <property type="project" value="TreeGrafter"/>
</dbReference>
<dbReference type="GO" id="GO:0044716">
    <property type="term" value="F:8-oxo-GDP phosphatase activity"/>
    <property type="evidence" value="ECO:0007669"/>
    <property type="project" value="TreeGrafter"/>
</dbReference>
<evidence type="ECO:0000256" key="17">
    <source>
        <dbReference type="PIRSR" id="PIRSR603561-1"/>
    </source>
</evidence>